<dbReference type="AlphaFoldDB" id="A0AAJ5HQY9"/>
<reference evidence="1 2" key="1">
    <citation type="journal article" date="2015" name="Stand. Genomic Sci.">
        <title>Genome sequence of a native-feather degrading extremely thermophilic Eubacterium, Fervidobacterium islandicum AW-1.</title>
        <authorList>
            <person name="Lee Y.J."/>
            <person name="Jeong H."/>
            <person name="Park G.S."/>
            <person name="Kwak Y."/>
            <person name="Lee S.J."/>
            <person name="Lee S.J."/>
            <person name="Park M.K."/>
            <person name="Kim J.Y."/>
            <person name="Kang H.K."/>
            <person name="Shin J.H."/>
            <person name="Lee D.W."/>
        </authorList>
    </citation>
    <scope>NUCLEOTIDE SEQUENCE [LARGE SCALE GENOMIC DNA]</scope>
    <source>
        <strain evidence="1 2">AW-1</strain>
    </source>
</reference>
<protein>
    <submittedName>
        <fullName evidence="1">Uncharacterized protein</fullName>
    </submittedName>
</protein>
<proteinExistence type="predicted"/>
<keyword evidence="2" id="KW-1185">Reference proteome</keyword>
<name>A0AAJ5HQY9_FERIS</name>
<sequence>MHLEVRLIRIEAFFKFVESNRVAQDVLIEDGEFLLLFKERVKLDAEVEKKLTYILAYTYGLKKDIVKFSFYVDKLRNIKDSKGYLENLEKRFPSMIPKNF</sequence>
<organism evidence="1 2">
    <name type="scientific">Fervidobacterium islandicum</name>
    <dbReference type="NCBI Taxonomy" id="2423"/>
    <lineage>
        <taxon>Bacteria</taxon>
        <taxon>Thermotogati</taxon>
        <taxon>Thermotogota</taxon>
        <taxon>Thermotogae</taxon>
        <taxon>Thermotogales</taxon>
        <taxon>Fervidobacteriaceae</taxon>
        <taxon>Fervidobacterium</taxon>
    </lineage>
</organism>
<gene>
    <name evidence="1" type="ORF">NA23_10620</name>
</gene>
<evidence type="ECO:0000313" key="2">
    <source>
        <dbReference type="Proteomes" id="UP000093740"/>
    </source>
</evidence>
<evidence type="ECO:0000313" key="1">
    <source>
        <dbReference type="EMBL" id="UOE96849.1"/>
    </source>
</evidence>
<dbReference type="RefSeq" id="WP_249477144.1">
    <property type="nucleotide sequence ID" value="NZ_CP014334.2"/>
</dbReference>
<accession>A0AAJ5HQY9</accession>
<dbReference type="EMBL" id="CP014334">
    <property type="protein sequence ID" value="UOE96849.1"/>
    <property type="molecule type" value="Genomic_DNA"/>
</dbReference>
<dbReference type="Proteomes" id="UP000093740">
    <property type="component" value="Chromosome"/>
</dbReference>
<dbReference type="KEGG" id="fia:NA23_10620"/>